<dbReference type="EMBL" id="BAABCY010000078">
    <property type="protein sequence ID" value="GAA3578049.1"/>
    <property type="molecule type" value="Genomic_DNA"/>
</dbReference>
<name>A0ABP6Y654_9FLAO</name>
<keyword evidence="2" id="KW-1185">Reference proteome</keyword>
<evidence type="ECO:0000313" key="1">
    <source>
        <dbReference type="EMBL" id="GAA3578049.1"/>
    </source>
</evidence>
<proteinExistence type="predicted"/>
<accession>A0ABP6Y654</accession>
<reference evidence="2" key="1">
    <citation type="journal article" date="2019" name="Int. J. Syst. Evol. Microbiol.">
        <title>The Global Catalogue of Microorganisms (GCM) 10K type strain sequencing project: providing services to taxonomists for standard genome sequencing and annotation.</title>
        <authorList>
            <consortium name="The Broad Institute Genomics Platform"/>
            <consortium name="The Broad Institute Genome Sequencing Center for Infectious Disease"/>
            <person name="Wu L."/>
            <person name="Ma J."/>
        </authorList>
    </citation>
    <scope>NUCLEOTIDE SEQUENCE [LARGE SCALE GENOMIC DNA]</scope>
    <source>
        <strain evidence="2">JCM 17111</strain>
    </source>
</reference>
<sequence length="168" mass="19523">MAAEKVAAYYKGFKKGDYKLISAVISDTLTIIEGDYTMVFTPETFYRQFKWDSVFKPVYKLVSLENRDEHIVATVSVKSLKFEFLKNNPLTCIHKFSFKSGKIVKIKNQECIDANWEIWQKKRDSLVAWIKLNHPELDGFVHDLSTKGAIDYLTAIELYKKQQGNRVE</sequence>
<organism evidence="1 2">
    <name type="scientific">Snuella lapsa</name>
    <dbReference type="NCBI Taxonomy" id="870481"/>
    <lineage>
        <taxon>Bacteria</taxon>
        <taxon>Pseudomonadati</taxon>
        <taxon>Bacteroidota</taxon>
        <taxon>Flavobacteriia</taxon>
        <taxon>Flavobacteriales</taxon>
        <taxon>Flavobacteriaceae</taxon>
        <taxon>Snuella</taxon>
    </lineage>
</organism>
<evidence type="ECO:0000313" key="2">
    <source>
        <dbReference type="Proteomes" id="UP001500954"/>
    </source>
</evidence>
<comment type="caution">
    <text evidence="1">The sequence shown here is derived from an EMBL/GenBank/DDBJ whole genome shotgun (WGS) entry which is preliminary data.</text>
</comment>
<dbReference type="Proteomes" id="UP001500954">
    <property type="component" value="Unassembled WGS sequence"/>
</dbReference>
<evidence type="ECO:0008006" key="3">
    <source>
        <dbReference type="Google" id="ProtNLM"/>
    </source>
</evidence>
<gene>
    <name evidence="1" type="ORF">GCM10022395_28420</name>
</gene>
<protein>
    <recommendedName>
        <fullName evidence="3">Nuclear transport factor 2 family protein</fullName>
    </recommendedName>
</protein>